<dbReference type="GO" id="GO:0009786">
    <property type="term" value="P:regulation of asymmetric cell division"/>
    <property type="evidence" value="ECO:0007669"/>
    <property type="project" value="InterPro"/>
</dbReference>
<organism evidence="1 2">
    <name type="scientific">Erythroxylum novogranatense</name>
    <dbReference type="NCBI Taxonomy" id="1862640"/>
    <lineage>
        <taxon>Eukaryota</taxon>
        <taxon>Viridiplantae</taxon>
        <taxon>Streptophyta</taxon>
        <taxon>Embryophyta</taxon>
        <taxon>Tracheophyta</taxon>
        <taxon>Spermatophyta</taxon>
        <taxon>Magnoliopsida</taxon>
        <taxon>eudicotyledons</taxon>
        <taxon>Gunneridae</taxon>
        <taxon>Pentapetalae</taxon>
        <taxon>rosids</taxon>
        <taxon>fabids</taxon>
        <taxon>Malpighiales</taxon>
        <taxon>Erythroxylaceae</taxon>
        <taxon>Erythroxylum</taxon>
    </lineage>
</organism>
<dbReference type="PANTHER" id="PTHR33914">
    <property type="entry name" value="18S PRE-RIBOSOMAL ASSEMBLY PROTEIN GAR2-LIKE PROTEIN"/>
    <property type="match status" value="1"/>
</dbReference>
<evidence type="ECO:0000313" key="2">
    <source>
        <dbReference type="Proteomes" id="UP001159364"/>
    </source>
</evidence>
<dbReference type="AlphaFoldDB" id="A0AAV8U2E3"/>
<dbReference type="PANTHER" id="PTHR33914:SF3">
    <property type="entry name" value="PROTEIN BREAKING OF ASYMMETRY IN THE STOMATAL LINEAGE"/>
    <property type="match status" value="1"/>
</dbReference>
<dbReference type="Proteomes" id="UP001159364">
    <property type="component" value="Linkage Group LG02"/>
</dbReference>
<keyword evidence="2" id="KW-1185">Reference proteome</keyword>
<sequence>MCTRVIRWKLRGWLSCISACKVSLDDEQETERKMRVMGFGSIEECRGNKMVNRKSWWRRKNGRQIKINSENETQGRNDASIMVSKSSDSSSWSGFNHAQDEEYIVFCFREDGAFDVVKDGMSESLDCFGSKHVSPGVATPEFYYDEVAETVEESNHEITPNIAVTSNDQETIPVEHEETKLDIEPPYTSETVRHEVEGTVNGGMVSVESSDSNQSFGSTGSFSFPVLQRDFMGSPVQMPKSESLQLRKDRISCGRFQCWRF</sequence>
<accession>A0AAV8U2E3</accession>
<comment type="caution">
    <text evidence="1">The sequence shown here is derived from an EMBL/GenBank/DDBJ whole genome shotgun (WGS) entry which is preliminary data.</text>
</comment>
<protein>
    <submittedName>
        <fullName evidence="1">Uncharacterized protein</fullName>
    </submittedName>
</protein>
<proteinExistence type="predicted"/>
<gene>
    <name evidence="1" type="ORF">K2173_027392</name>
</gene>
<evidence type="ECO:0000313" key="1">
    <source>
        <dbReference type="EMBL" id="KAJ8772215.1"/>
    </source>
</evidence>
<dbReference type="EMBL" id="JAIWQS010000002">
    <property type="protein sequence ID" value="KAJ8772215.1"/>
    <property type="molecule type" value="Genomic_DNA"/>
</dbReference>
<dbReference type="InterPro" id="IPR040378">
    <property type="entry name" value="BASL"/>
</dbReference>
<name>A0AAV8U2E3_9ROSI</name>
<reference evidence="1 2" key="1">
    <citation type="submission" date="2021-09" db="EMBL/GenBank/DDBJ databases">
        <title>Genomic insights and catalytic innovation underlie evolution of tropane alkaloids biosynthesis.</title>
        <authorList>
            <person name="Wang Y.-J."/>
            <person name="Tian T."/>
            <person name="Huang J.-P."/>
            <person name="Huang S.-X."/>
        </authorList>
    </citation>
    <scope>NUCLEOTIDE SEQUENCE [LARGE SCALE GENOMIC DNA]</scope>
    <source>
        <strain evidence="1">KIB-2018</strain>
        <tissue evidence="1">Leaf</tissue>
    </source>
</reference>